<sequence>MIDLRKYYLDNVRQDEYYFKFYNEINDAVNLDFLDIDSNSDQLRFVVFDTEEVIEKFRQLCQPENRFDNIQDDCWFHIVTFFLYKQGYYIKQFPNILKRPPVNPSDFTYYEIRNWAFSHDLNDEEVIRYATRRRIISELSFEKSTNFIITGKSLDDLFKKIATNDISFVQMSTNEKLQEIANLIENLLKINGKFVSLEYNKITFGFITNDDIKAFRKKVQCYRHASEKSLKERQNMTDAQKMFLVDYGIIILKTIYKLINS</sequence>
<protein>
    <submittedName>
        <fullName evidence="1">Uncharacterized protein</fullName>
    </submittedName>
</protein>
<dbReference type="PATRIC" id="fig|695563.3.peg.766"/>
<accession>A0A0R2KL07</accession>
<organism evidence="1 2">
    <name type="scientific">Lactobacillus amylovorus subsp. animalium DSM 16698</name>
    <dbReference type="NCBI Taxonomy" id="695563"/>
    <lineage>
        <taxon>Bacteria</taxon>
        <taxon>Bacillati</taxon>
        <taxon>Bacillota</taxon>
        <taxon>Bacilli</taxon>
        <taxon>Lactobacillales</taxon>
        <taxon>Lactobacillaceae</taxon>
        <taxon>Lactobacillus</taxon>
        <taxon>Lactobacillus amylovorus subsp. animalium</taxon>
    </lineage>
</organism>
<comment type="caution">
    <text evidence="1">The sequence shown here is derived from an EMBL/GenBank/DDBJ whole genome shotgun (WGS) entry which is preliminary data.</text>
</comment>
<proteinExistence type="predicted"/>
<dbReference type="EMBL" id="JQBQ01000024">
    <property type="protein sequence ID" value="KRN90105.1"/>
    <property type="molecule type" value="Genomic_DNA"/>
</dbReference>
<gene>
    <name evidence="1" type="ORF">IV44_GL000714</name>
</gene>
<dbReference type="RefSeq" id="WP_056985523.1">
    <property type="nucleotide sequence ID" value="NZ_JQBQ01000024.1"/>
</dbReference>
<reference evidence="1 2" key="1">
    <citation type="journal article" date="2015" name="Genome Announc.">
        <title>Expanding the biotechnology potential of lactobacilli through comparative genomics of 213 strains and associated genera.</title>
        <authorList>
            <person name="Sun Z."/>
            <person name="Harris H.M."/>
            <person name="McCann A."/>
            <person name="Guo C."/>
            <person name="Argimon S."/>
            <person name="Zhang W."/>
            <person name="Yang X."/>
            <person name="Jeffery I.B."/>
            <person name="Cooney J.C."/>
            <person name="Kagawa T.F."/>
            <person name="Liu W."/>
            <person name="Song Y."/>
            <person name="Salvetti E."/>
            <person name="Wrobel A."/>
            <person name="Rasinkangas P."/>
            <person name="Parkhill J."/>
            <person name="Rea M.C."/>
            <person name="O'Sullivan O."/>
            <person name="Ritari J."/>
            <person name="Douillard F.P."/>
            <person name="Paul Ross R."/>
            <person name="Yang R."/>
            <person name="Briner A.E."/>
            <person name="Felis G.E."/>
            <person name="de Vos W.M."/>
            <person name="Barrangou R."/>
            <person name="Klaenhammer T.R."/>
            <person name="Caufield P.W."/>
            <person name="Cui Y."/>
            <person name="Zhang H."/>
            <person name="O'Toole P.W."/>
        </authorList>
    </citation>
    <scope>NUCLEOTIDE SEQUENCE [LARGE SCALE GENOMIC DNA]</scope>
    <source>
        <strain evidence="1 2">DSM 16698</strain>
    </source>
</reference>
<evidence type="ECO:0000313" key="1">
    <source>
        <dbReference type="EMBL" id="KRN90105.1"/>
    </source>
</evidence>
<dbReference type="AlphaFoldDB" id="A0A0R2KL07"/>
<dbReference type="Proteomes" id="UP000051529">
    <property type="component" value="Unassembled WGS sequence"/>
</dbReference>
<evidence type="ECO:0000313" key="2">
    <source>
        <dbReference type="Proteomes" id="UP000051529"/>
    </source>
</evidence>
<name>A0A0R2KL07_LACAM</name>